<evidence type="ECO:0000313" key="3">
    <source>
        <dbReference type="EMBL" id="QUX22134.1"/>
    </source>
</evidence>
<feature type="coiled-coil region" evidence="1">
    <location>
        <begin position="410"/>
        <end position="448"/>
    </location>
</feature>
<evidence type="ECO:0000313" key="4">
    <source>
        <dbReference type="Proteomes" id="UP000676079"/>
    </source>
</evidence>
<proteinExistence type="predicted"/>
<dbReference type="GO" id="GO:0016740">
    <property type="term" value="F:transferase activity"/>
    <property type="evidence" value="ECO:0007669"/>
    <property type="project" value="UniProtKB-KW"/>
</dbReference>
<protein>
    <submittedName>
        <fullName evidence="3">Polysaccharide pyruvyl transferase family protein</fullName>
    </submittedName>
</protein>
<gene>
    <name evidence="3" type="ORF">KGD84_27900</name>
</gene>
<keyword evidence="4" id="KW-1185">Reference proteome</keyword>
<sequence>MKRILMRSRKDPFRIVHAGAAIEENVFGDNAGNLIFSQASHKLLQTSDTEIVSNGFRADASEAERINEEYDAFVVPLANAFRVSFVPHLNRLSSLIEKLTIPVVVLGVGAQSDLDYGLKRMERLNEPVRRFASAVLDRSASIGVRGEFTERYLKSLGFNDVEVIGCPSMFMDGDRLSVTKKVAELDSDSAVAVNASRSALGAGDVGGIVSSNFERYPNMRYFAQETKDLALLYWGDASGVEDRHDPMPVHRTHPLFLQNKVNVHLDPATWIDALREYDFSFGTRIHGNIAALLAGTPAVVLCHDSRTLELCRYFDIPHRVIRDLPSDVDAADLHREADYTAMHAGHAERFARFTAFLEKNGLSHVHQPGEDGGAAFDEHVRATAYPPAVDAWTSAEAGVGDRIGWLRSRHKESEAARTELTKRVTSLEKDTERRFKAMEKRLKAAEKAAQQPLTSRIRRPVGRILRKAGLRR</sequence>
<accession>A0ABX8BJ85</accession>
<dbReference type="RefSeq" id="WP_220563359.1">
    <property type="nucleotide sequence ID" value="NZ_CP074133.1"/>
</dbReference>
<evidence type="ECO:0000259" key="2">
    <source>
        <dbReference type="Pfam" id="PF04230"/>
    </source>
</evidence>
<evidence type="ECO:0000256" key="1">
    <source>
        <dbReference type="SAM" id="Coils"/>
    </source>
</evidence>
<organism evidence="3 4">
    <name type="scientific">Nocardiopsis changdeensis</name>
    <dbReference type="NCBI Taxonomy" id="2831969"/>
    <lineage>
        <taxon>Bacteria</taxon>
        <taxon>Bacillati</taxon>
        <taxon>Actinomycetota</taxon>
        <taxon>Actinomycetes</taxon>
        <taxon>Streptosporangiales</taxon>
        <taxon>Nocardiopsidaceae</taxon>
        <taxon>Nocardiopsis</taxon>
    </lineage>
</organism>
<dbReference type="Proteomes" id="UP000676079">
    <property type="component" value="Chromosome"/>
</dbReference>
<reference evidence="3 4" key="1">
    <citation type="submission" date="2021-05" db="EMBL/GenBank/DDBJ databases">
        <title>Direct Submission.</title>
        <authorList>
            <person name="Li K."/>
            <person name="Gao J."/>
        </authorList>
    </citation>
    <scope>NUCLEOTIDE SEQUENCE [LARGE SCALE GENOMIC DNA]</scope>
    <source>
        <strain evidence="3 4">Mg02</strain>
    </source>
</reference>
<name>A0ABX8BJ85_9ACTN</name>
<keyword evidence="3" id="KW-0808">Transferase</keyword>
<dbReference type="EMBL" id="CP074133">
    <property type="protein sequence ID" value="QUX22134.1"/>
    <property type="molecule type" value="Genomic_DNA"/>
</dbReference>
<keyword evidence="1" id="KW-0175">Coiled coil</keyword>
<dbReference type="InterPro" id="IPR007345">
    <property type="entry name" value="Polysacch_pyruvyl_Trfase"/>
</dbReference>
<dbReference type="Pfam" id="PF04230">
    <property type="entry name" value="PS_pyruv_trans"/>
    <property type="match status" value="1"/>
</dbReference>
<feature type="domain" description="Polysaccharide pyruvyl transferase" evidence="2">
    <location>
        <begin position="88"/>
        <end position="301"/>
    </location>
</feature>